<dbReference type="EMBL" id="CM037151">
    <property type="protein sequence ID" value="KAH7842873.1"/>
    <property type="molecule type" value="Genomic_DNA"/>
</dbReference>
<comment type="caution">
    <text evidence="1">The sequence shown here is derived from an EMBL/GenBank/DDBJ whole genome shotgun (WGS) entry which is preliminary data.</text>
</comment>
<keyword evidence="2" id="KW-1185">Reference proteome</keyword>
<reference evidence="1 2" key="1">
    <citation type="journal article" date="2021" name="Hortic Res">
        <title>High-quality reference genome and annotation aids understanding of berry development for evergreen blueberry (Vaccinium darrowii).</title>
        <authorList>
            <person name="Yu J."/>
            <person name="Hulse-Kemp A.M."/>
            <person name="Babiker E."/>
            <person name="Staton M."/>
        </authorList>
    </citation>
    <scope>NUCLEOTIDE SEQUENCE [LARGE SCALE GENOMIC DNA]</scope>
    <source>
        <strain evidence="2">cv. NJ 8807/NJ 8810</strain>
        <tissue evidence="1">Young leaf</tissue>
    </source>
</reference>
<protein>
    <submittedName>
        <fullName evidence="1">Uncharacterized protein</fullName>
    </submittedName>
</protein>
<evidence type="ECO:0000313" key="1">
    <source>
        <dbReference type="EMBL" id="KAH7842873.1"/>
    </source>
</evidence>
<dbReference type="Proteomes" id="UP000828048">
    <property type="component" value="Chromosome 1"/>
</dbReference>
<sequence>MTSVSPTSMVRSSLEEMLDSLRRKDEEGKPKDLPPALPARPNSRARLLPGRRSLPTDFEAKTAPATSSDQSNKKEGIKGPRIGSFGGKKDRELPGDSPYVEEEECEMRTEETGGANLAAEPSASLPRFRESEWDDNIGYFIKKRLRVWCRLLNGRWELGYIQSTSGEKSTVVLLDGTAVKVSTGELLPANPDILEGVDDLIQLSYLNEPSVLHNLQYRYCHDIIYSKAGPVLIAINPFKDVHCYGSDFVTAYREKLFDNPHVYAIADAAYNEMMTDEVNQSIIISGESGAGKTETAKIAMQYLASLGGGSGGIESEIIQTSCILEAFGNAKTSRNDNSSRFGKLIEIHFSATGNICGAQIQTFLLEKSRVVQLNNGERSYHVFYQLCAGAPSGLKDRLNLKVSSEYNYLNQSDCLAIDGVDDARKFQILMEALDTVRIPKEDQEQAFEMLAAVLWLGNISFHVIDNENHVEVVADEAVTSAARLMGCTTQRLMSALSTHKIQAGKDNVAKKLTLQQAIGGRDALAKFIYSSLFDWLIEEINKLLAMGKRHTGRSISIVDIYGFESFKKNSFEQFCINYANERLQQHFNRHLFKLEQEEYELDGIDWTKVEFEDNQECLDLFEKKPIGLISLLDEESNFPKATDLTFANKLKQHLDGNSRFKGERGGAFRIQHYAGEVLYDASGFLEKNRDPLQSDIIQLLSSCSCRLPQLFGTNLLHQFRKPATPLRQNGLFDHQKQSVGTKFKGQLFKLMKQLESSTPHFIRCITPNSKKIPGVYEKDLVLEQLRSCGVLEIVRISRSGYPTRVTHQEFARRYGFLLSEDNRCEDPLSTSVSVLQQFDVLPDMYQVGYTKLYFRTGQIAALEDTRKQVLQGTLEVQKRFRGVRARHHFNELKKGVITLQSFIRGENARREHDLLIKQREQAVRKKVEEQLRAIIHLQSAIRGWLARRSFIYLLRLKKSNHENTKQKPGMKTSEVKEVLQENGMVLPKAQENGMVLPKAQENGMVLPNALEELQRRVSNAESTLGLKEQENAALREQLQQYETKWSEYEAKMKSMEETWQKQMVSLQVSLDAAKKSFAADNTTCQLGRRDVSPSPQYYDSEDTTPMRPQTPGGTTPIKISNTVRDVGGHETNGSLNDVSHLAKEFEQRKQDFDDEAKAIVDSKSGRPDEELHKLKLRFETWKKEYKSRLRDMKAKIHKLGHSEVEKSSPQMVGKEDQRMDIGV</sequence>
<evidence type="ECO:0000313" key="2">
    <source>
        <dbReference type="Proteomes" id="UP000828048"/>
    </source>
</evidence>
<gene>
    <name evidence="1" type="ORF">Vadar_009975</name>
</gene>
<name>A0ACB7XPM4_9ERIC</name>
<accession>A0ACB7XPM4</accession>
<proteinExistence type="predicted"/>
<organism evidence="1 2">
    <name type="scientific">Vaccinium darrowii</name>
    <dbReference type="NCBI Taxonomy" id="229202"/>
    <lineage>
        <taxon>Eukaryota</taxon>
        <taxon>Viridiplantae</taxon>
        <taxon>Streptophyta</taxon>
        <taxon>Embryophyta</taxon>
        <taxon>Tracheophyta</taxon>
        <taxon>Spermatophyta</taxon>
        <taxon>Magnoliopsida</taxon>
        <taxon>eudicotyledons</taxon>
        <taxon>Gunneridae</taxon>
        <taxon>Pentapetalae</taxon>
        <taxon>asterids</taxon>
        <taxon>Ericales</taxon>
        <taxon>Ericaceae</taxon>
        <taxon>Vaccinioideae</taxon>
        <taxon>Vaccinieae</taxon>
        <taxon>Vaccinium</taxon>
    </lineage>
</organism>